<dbReference type="PANTHER" id="PTHR43782:SF3">
    <property type="entry name" value="ARGINASE"/>
    <property type="match status" value="1"/>
</dbReference>
<reference evidence="13 14" key="1">
    <citation type="submission" date="2019-07" db="EMBL/GenBank/DDBJ databases">
        <title>Genomes of Cafeteria roenbergensis.</title>
        <authorList>
            <person name="Fischer M.G."/>
            <person name="Hackl T."/>
            <person name="Roman M."/>
        </authorList>
    </citation>
    <scope>NUCLEOTIDE SEQUENCE [LARGE SCALE GENOMIC DNA]</scope>
    <source>
        <strain evidence="11 14">Cflag</strain>
        <strain evidence="12 13">RCC970-E3</strain>
    </source>
</reference>
<dbReference type="GO" id="GO:0005829">
    <property type="term" value="C:cytosol"/>
    <property type="evidence" value="ECO:0007669"/>
    <property type="project" value="TreeGrafter"/>
</dbReference>
<sequence>MLTLAARRVARIGGAVRAPAATALSRAGFADDAAAADAAAFNPASGLVMPRKVAVIGAPVASGQGLDGVDDGPQILREQDIRGKVTDLGWRFEDLGDIEPVRPSATDPADTPPGHKARHAFAVGRSCERIAKAVKAAADDGSFVLTLGGDHSIAAGSLAGVLASRPEAGVVWVDAHADINTPESSPSGNVHGMPVAFLMRLAKAASTPGFEWLAEGNELGVPALLPSRIVYVGLRQVDVGERTLLRKLGIKAYDMHAVDKLGIARVMEEALDHLAGKAGARPLHLSFDIDACDPSIAASTGTTVKGGLNYRESHFICEELARSSLLSSMDLVEVNPRLGAAKEDGGKTAAMGVELVSSALGLSVL</sequence>
<evidence type="ECO:0000313" key="14">
    <source>
        <dbReference type="Proteomes" id="UP000325113"/>
    </source>
</evidence>
<dbReference type="EC" id="3.5.3.1" evidence="2 10"/>
<evidence type="ECO:0000256" key="1">
    <source>
        <dbReference type="ARBA" id="ARBA00005098"/>
    </source>
</evidence>
<dbReference type="PROSITE" id="PS51409">
    <property type="entry name" value="ARGINASE_2"/>
    <property type="match status" value="1"/>
</dbReference>
<comment type="cofactor">
    <cofactor evidence="10">
        <name>Mn(2+)</name>
        <dbReference type="ChEBI" id="CHEBI:29035"/>
    </cofactor>
    <text evidence="10">Binds 2 manganese ions per subunit.</text>
</comment>
<dbReference type="SUPFAM" id="SSF52768">
    <property type="entry name" value="Arginase/deacetylase"/>
    <property type="match status" value="1"/>
</dbReference>
<evidence type="ECO:0000256" key="4">
    <source>
        <dbReference type="ARBA" id="ARBA00022503"/>
    </source>
</evidence>
<keyword evidence="7 10" id="KW-0464">Manganese</keyword>
<dbReference type="GO" id="GO:0030145">
    <property type="term" value="F:manganese ion binding"/>
    <property type="evidence" value="ECO:0007669"/>
    <property type="project" value="TreeGrafter"/>
</dbReference>
<evidence type="ECO:0000256" key="6">
    <source>
        <dbReference type="ARBA" id="ARBA00022801"/>
    </source>
</evidence>
<dbReference type="Proteomes" id="UP000325113">
    <property type="component" value="Unassembled WGS sequence"/>
</dbReference>
<dbReference type="InterPro" id="IPR006035">
    <property type="entry name" value="Ureohydrolase"/>
</dbReference>
<dbReference type="NCBIfam" id="TIGR01229">
    <property type="entry name" value="rocF_arginase"/>
    <property type="match status" value="1"/>
</dbReference>
<dbReference type="GO" id="GO:0006525">
    <property type="term" value="P:arginine metabolic process"/>
    <property type="evidence" value="ECO:0007669"/>
    <property type="project" value="UniProtKB-KW"/>
</dbReference>
<evidence type="ECO:0000256" key="2">
    <source>
        <dbReference type="ARBA" id="ARBA00012168"/>
    </source>
</evidence>
<name>A0A5A8CZC1_CAFRO</name>
<comment type="catalytic activity">
    <reaction evidence="8 10">
        <text>L-arginine + H2O = urea + L-ornithine</text>
        <dbReference type="Rhea" id="RHEA:20569"/>
        <dbReference type="ChEBI" id="CHEBI:15377"/>
        <dbReference type="ChEBI" id="CHEBI:16199"/>
        <dbReference type="ChEBI" id="CHEBI:32682"/>
        <dbReference type="ChEBI" id="CHEBI:46911"/>
        <dbReference type="EC" id="3.5.3.1"/>
    </reaction>
</comment>
<keyword evidence="5 10" id="KW-0479">Metal-binding</keyword>
<accession>A0A5A8CZC1</accession>
<evidence type="ECO:0000256" key="3">
    <source>
        <dbReference type="ARBA" id="ARBA00018123"/>
    </source>
</evidence>
<dbReference type="PRINTS" id="PR00116">
    <property type="entry name" value="ARGINASE"/>
</dbReference>
<dbReference type="Pfam" id="PF00491">
    <property type="entry name" value="Arginase"/>
    <property type="match status" value="1"/>
</dbReference>
<keyword evidence="4 10" id="KW-0056">Arginine metabolism</keyword>
<dbReference type="FunFam" id="3.40.800.10:FF:000012">
    <property type="entry name" value="Arginase"/>
    <property type="match status" value="1"/>
</dbReference>
<dbReference type="EMBL" id="VLTM01000118">
    <property type="protein sequence ID" value="KAA0151049.1"/>
    <property type="molecule type" value="Genomic_DNA"/>
</dbReference>
<dbReference type="PANTHER" id="PTHR43782">
    <property type="entry name" value="ARGINASE"/>
    <property type="match status" value="1"/>
</dbReference>
<dbReference type="GO" id="GO:0005634">
    <property type="term" value="C:nucleus"/>
    <property type="evidence" value="ECO:0007669"/>
    <property type="project" value="TreeGrafter"/>
</dbReference>
<evidence type="ECO:0000256" key="10">
    <source>
        <dbReference type="RuleBase" id="RU361159"/>
    </source>
</evidence>
<dbReference type="CDD" id="cd09989">
    <property type="entry name" value="Arginase"/>
    <property type="match status" value="1"/>
</dbReference>
<dbReference type="Gene3D" id="3.40.800.10">
    <property type="entry name" value="Ureohydrolase domain"/>
    <property type="match status" value="1"/>
</dbReference>
<evidence type="ECO:0000313" key="13">
    <source>
        <dbReference type="Proteomes" id="UP000324907"/>
    </source>
</evidence>
<protein>
    <recommendedName>
        <fullName evidence="3 10">Arginase</fullName>
        <ecNumber evidence="2 10">3.5.3.1</ecNumber>
    </recommendedName>
</protein>
<evidence type="ECO:0000313" key="12">
    <source>
        <dbReference type="EMBL" id="KAA0158275.1"/>
    </source>
</evidence>
<dbReference type="EMBL" id="VLTL01000155">
    <property type="protein sequence ID" value="KAA0158275.1"/>
    <property type="molecule type" value="Genomic_DNA"/>
</dbReference>
<comment type="pathway">
    <text evidence="1">Nitrogen metabolism; urea cycle; L-ornithine and urea from L-arginine: step 1/1.</text>
</comment>
<comment type="caution">
    <text evidence="12">The sequence shown here is derived from an EMBL/GenBank/DDBJ whole genome shotgun (WGS) entry which is preliminary data.</text>
</comment>
<evidence type="ECO:0000313" key="11">
    <source>
        <dbReference type="EMBL" id="KAA0151049.1"/>
    </source>
</evidence>
<dbReference type="AlphaFoldDB" id="A0A5A8CZC1"/>
<keyword evidence="6 10" id="KW-0378">Hydrolase</keyword>
<dbReference type="InterPro" id="IPR014033">
    <property type="entry name" value="Arginase"/>
</dbReference>
<proteinExistence type="inferred from homology"/>
<evidence type="ECO:0000256" key="7">
    <source>
        <dbReference type="ARBA" id="ARBA00023211"/>
    </source>
</evidence>
<evidence type="ECO:0000256" key="8">
    <source>
        <dbReference type="ARBA" id="ARBA00047391"/>
    </source>
</evidence>
<dbReference type="InterPro" id="IPR023696">
    <property type="entry name" value="Ureohydrolase_dom_sf"/>
</dbReference>
<dbReference type="GO" id="GO:0004053">
    <property type="term" value="F:arginase activity"/>
    <property type="evidence" value="ECO:0007669"/>
    <property type="project" value="UniProtKB-EC"/>
</dbReference>
<dbReference type="Proteomes" id="UP000324907">
    <property type="component" value="Unassembled WGS sequence"/>
</dbReference>
<evidence type="ECO:0000256" key="9">
    <source>
        <dbReference type="PROSITE-ProRule" id="PRU00742"/>
    </source>
</evidence>
<evidence type="ECO:0000256" key="5">
    <source>
        <dbReference type="ARBA" id="ARBA00022723"/>
    </source>
</evidence>
<comment type="similarity">
    <text evidence="9 10">Belongs to the arginase family.</text>
</comment>
<organism evidence="12 13">
    <name type="scientific">Cafeteria roenbergensis</name>
    <name type="common">Marine flagellate</name>
    <dbReference type="NCBI Taxonomy" id="33653"/>
    <lineage>
        <taxon>Eukaryota</taxon>
        <taxon>Sar</taxon>
        <taxon>Stramenopiles</taxon>
        <taxon>Bigyra</taxon>
        <taxon>Opalozoa</taxon>
        <taxon>Bicosoecida</taxon>
        <taxon>Cafeteriaceae</taxon>
        <taxon>Cafeteria</taxon>
    </lineage>
</organism>
<gene>
    <name evidence="12" type="ORF">FNF28_06331</name>
    <name evidence="11" type="ORF">FNF31_06904</name>
</gene>